<organism evidence="1 2">
    <name type="scientific">Candidatus Chloroploca asiatica</name>
    <dbReference type="NCBI Taxonomy" id="1506545"/>
    <lineage>
        <taxon>Bacteria</taxon>
        <taxon>Bacillati</taxon>
        <taxon>Chloroflexota</taxon>
        <taxon>Chloroflexia</taxon>
        <taxon>Chloroflexales</taxon>
        <taxon>Chloroflexineae</taxon>
        <taxon>Oscillochloridaceae</taxon>
        <taxon>Candidatus Chloroploca</taxon>
    </lineage>
</organism>
<proteinExistence type="predicted"/>
<dbReference type="OrthoDB" id="162745at2"/>
<dbReference type="AlphaFoldDB" id="A0A2H3L3L4"/>
<gene>
    <name evidence="1" type="ORF">A9Q02_22170</name>
</gene>
<evidence type="ECO:0000313" key="2">
    <source>
        <dbReference type="Proteomes" id="UP000220922"/>
    </source>
</evidence>
<reference evidence="1 2" key="1">
    <citation type="submission" date="2016-05" db="EMBL/GenBank/DDBJ databases">
        <authorList>
            <person name="Lavstsen T."/>
            <person name="Jespersen J.S."/>
        </authorList>
    </citation>
    <scope>NUCLEOTIDE SEQUENCE [LARGE SCALE GENOMIC DNA]</scope>
    <source>
        <strain evidence="1 2">B7-9</strain>
    </source>
</reference>
<keyword evidence="2" id="KW-1185">Reference proteome</keyword>
<protein>
    <submittedName>
        <fullName evidence="1">Uncharacterized protein</fullName>
    </submittedName>
</protein>
<dbReference type="Proteomes" id="UP000220922">
    <property type="component" value="Unassembled WGS sequence"/>
</dbReference>
<dbReference type="EMBL" id="LYXE01000073">
    <property type="protein sequence ID" value="PDV99373.1"/>
    <property type="molecule type" value="Genomic_DNA"/>
</dbReference>
<name>A0A2H3L3L4_9CHLR</name>
<dbReference type="RefSeq" id="WP_097651934.1">
    <property type="nucleotide sequence ID" value="NZ_LYXE01000073.1"/>
</dbReference>
<sequence>MKHLDLTDESVDMRQFLEFIQEGPVVLRAPNGKEYLIAEADDFAGEVEQLRNSFAFQQFLDARSARGKSRRPLAAVVAEIDEELEKTERP</sequence>
<accession>A0A2H3L3L4</accession>
<evidence type="ECO:0000313" key="1">
    <source>
        <dbReference type="EMBL" id="PDV99373.1"/>
    </source>
</evidence>
<comment type="caution">
    <text evidence="1">The sequence shown here is derived from an EMBL/GenBank/DDBJ whole genome shotgun (WGS) entry which is preliminary data.</text>
</comment>